<evidence type="ECO:0000313" key="5">
    <source>
        <dbReference type="Proteomes" id="UP000028824"/>
    </source>
</evidence>
<proteinExistence type="inferred from homology"/>
<dbReference type="PANTHER" id="PTHR11240">
    <property type="entry name" value="RIBONUCLEASE T2"/>
    <property type="match status" value="1"/>
</dbReference>
<dbReference type="GO" id="GO:0003723">
    <property type="term" value="F:RNA binding"/>
    <property type="evidence" value="ECO:0007669"/>
    <property type="project" value="InterPro"/>
</dbReference>
<dbReference type="SUPFAM" id="SSF55895">
    <property type="entry name" value="Ribonuclease Rh-like"/>
    <property type="match status" value="1"/>
</dbReference>
<sequence>MRFRIITALLAGALAAVLAATTGGHHARAEGEAAGDFDYYVMALSWSPNWCATEGQGRDAAQCRPGSGAGFVLHGLWPQNETGYPSYCRTTERDPSRARSAAMVDIMGSDGAAWYQWKKHGRCSGLSSEAYYATARRAFASIAVPDTLKRLTRDVRLPASVVEDAFIEANPQLSRDEITVTCHGGRIDEVRICLNKDLTPRRCGADTIRDCSLQNALMDGVN</sequence>
<dbReference type="PROSITE" id="PS00530">
    <property type="entry name" value="RNASE_T2_1"/>
    <property type="match status" value="1"/>
</dbReference>
<dbReference type="InterPro" id="IPR036430">
    <property type="entry name" value="RNase_T2-like_sf"/>
</dbReference>
<dbReference type="InterPro" id="IPR039378">
    <property type="entry name" value="RNase_T2_prok"/>
</dbReference>
<dbReference type="InterPro" id="IPR001568">
    <property type="entry name" value="RNase_T2-like"/>
</dbReference>
<reference evidence="4 5" key="1">
    <citation type="submission" date="2014-03" db="EMBL/GenBank/DDBJ databases">
        <title>Genome of Paenirhodobacter enshiensis DW2-9.</title>
        <authorList>
            <person name="Wang D."/>
            <person name="Wang G."/>
        </authorList>
    </citation>
    <scope>NUCLEOTIDE SEQUENCE [LARGE SCALE GENOMIC DNA]</scope>
    <source>
        <strain evidence="4 5">DW2-9</strain>
    </source>
</reference>
<dbReference type="PANTHER" id="PTHR11240:SF22">
    <property type="entry name" value="RIBONUCLEASE T2"/>
    <property type="match status" value="1"/>
</dbReference>
<dbReference type="InterPro" id="IPR018188">
    <property type="entry name" value="RNase_T2_His_AS_1"/>
</dbReference>
<dbReference type="STRING" id="1105367.CG50_12930"/>
<protein>
    <submittedName>
        <fullName evidence="4">Ribonuclease T</fullName>
    </submittedName>
</protein>
<keyword evidence="3" id="KW-0732">Signal</keyword>
<dbReference type="GO" id="GO:0033897">
    <property type="term" value="F:ribonuclease T2 activity"/>
    <property type="evidence" value="ECO:0007669"/>
    <property type="project" value="InterPro"/>
</dbReference>
<dbReference type="OrthoDB" id="4720638at2"/>
<dbReference type="eggNOG" id="COG3719">
    <property type="taxonomic scope" value="Bacteria"/>
</dbReference>
<dbReference type="AlphaFoldDB" id="A0A086Y486"/>
<evidence type="ECO:0000256" key="1">
    <source>
        <dbReference type="ARBA" id="ARBA00007469"/>
    </source>
</evidence>
<keyword evidence="5" id="KW-1185">Reference proteome</keyword>
<dbReference type="Pfam" id="PF00445">
    <property type="entry name" value="Ribonuclease_T2"/>
    <property type="match status" value="1"/>
</dbReference>
<evidence type="ECO:0000256" key="2">
    <source>
        <dbReference type="RuleBase" id="RU004328"/>
    </source>
</evidence>
<gene>
    <name evidence="4" type="ORF">CG50_12930</name>
</gene>
<dbReference type="GO" id="GO:0006401">
    <property type="term" value="P:RNA catabolic process"/>
    <property type="evidence" value="ECO:0007669"/>
    <property type="project" value="TreeGrafter"/>
</dbReference>
<dbReference type="RefSeq" id="WP_081880279.1">
    <property type="nucleotide sequence ID" value="NZ_JAYRGJ010000002.1"/>
</dbReference>
<organism evidence="4 5">
    <name type="scientific">Paenirhodobacter enshiensis</name>
    <dbReference type="NCBI Taxonomy" id="1105367"/>
    <lineage>
        <taxon>Bacteria</taxon>
        <taxon>Pseudomonadati</taxon>
        <taxon>Pseudomonadota</taxon>
        <taxon>Alphaproteobacteria</taxon>
        <taxon>Rhodobacterales</taxon>
        <taxon>Rhodobacter group</taxon>
        <taxon>Paenirhodobacter</taxon>
    </lineage>
</organism>
<dbReference type="EMBL" id="JFZB01000005">
    <property type="protein sequence ID" value="KFI29086.1"/>
    <property type="molecule type" value="Genomic_DNA"/>
</dbReference>
<dbReference type="Gene3D" id="3.90.730.10">
    <property type="entry name" value="Ribonuclease T2-like"/>
    <property type="match status" value="1"/>
</dbReference>
<feature type="chain" id="PRO_5001817291" evidence="3">
    <location>
        <begin position="20"/>
        <end position="222"/>
    </location>
</feature>
<comment type="caution">
    <text evidence="4">The sequence shown here is derived from an EMBL/GenBank/DDBJ whole genome shotgun (WGS) entry which is preliminary data.</text>
</comment>
<dbReference type="CDD" id="cd01062">
    <property type="entry name" value="RNase_T2_prok"/>
    <property type="match status" value="1"/>
</dbReference>
<feature type="signal peptide" evidence="3">
    <location>
        <begin position="1"/>
        <end position="19"/>
    </location>
</feature>
<comment type="similarity">
    <text evidence="1 2">Belongs to the RNase T2 family.</text>
</comment>
<accession>A0A086Y486</accession>
<name>A0A086Y486_9RHOB</name>
<dbReference type="Proteomes" id="UP000028824">
    <property type="component" value="Unassembled WGS sequence"/>
</dbReference>
<evidence type="ECO:0000313" key="4">
    <source>
        <dbReference type="EMBL" id="KFI29086.1"/>
    </source>
</evidence>
<evidence type="ECO:0000256" key="3">
    <source>
        <dbReference type="SAM" id="SignalP"/>
    </source>
</evidence>